<dbReference type="InterPro" id="IPR016187">
    <property type="entry name" value="CTDL_fold"/>
</dbReference>
<dbReference type="WBParaSite" id="PSAMB.scaffold9189size5248.g32210.t1">
    <property type="protein sequence ID" value="PSAMB.scaffold9189size5248.g32210.t1"/>
    <property type="gene ID" value="PSAMB.scaffold9189size5248.g32210"/>
</dbReference>
<keyword evidence="3" id="KW-1185">Reference proteome</keyword>
<dbReference type="CDD" id="cd00037">
    <property type="entry name" value="CLECT"/>
    <property type="match status" value="2"/>
</dbReference>
<dbReference type="InterPro" id="IPR001304">
    <property type="entry name" value="C-type_lectin-like"/>
</dbReference>
<dbReference type="Gene3D" id="3.10.100.10">
    <property type="entry name" value="Mannose-Binding Protein A, subunit A"/>
    <property type="match status" value="2"/>
</dbReference>
<evidence type="ECO:0000313" key="4">
    <source>
        <dbReference type="WBParaSite" id="PSAMB.scaffold9189size5248.g32210.t1"/>
    </source>
</evidence>
<dbReference type="Proteomes" id="UP000887566">
    <property type="component" value="Unplaced"/>
</dbReference>
<dbReference type="SUPFAM" id="SSF56436">
    <property type="entry name" value="C-type lectin-like"/>
    <property type="match status" value="2"/>
</dbReference>
<feature type="chain" id="PRO_5037815218" evidence="1">
    <location>
        <begin position="18"/>
        <end position="319"/>
    </location>
</feature>
<reference evidence="4" key="1">
    <citation type="submission" date="2022-11" db="UniProtKB">
        <authorList>
            <consortium name="WormBaseParasite"/>
        </authorList>
    </citation>
    <scope>IDENTIFICATION</scope>
</reference>
<dbReference type="AlphaFoldDB" id="A0A914XRD9"/>
<accession>A0A914XRD9</accession>
<name>A0A914XRD9_9BILA</name>
<organism evidence="3 4">
    <name type="scientific">Plectus sambesii</name>
    <dbReference type="NCBI Taxonomy" id="2011161"/>
    <lineage>
        <taxon>Eukaryota</taxon>
        <taxon>Metazoa</taxon>
        <taxon>Ecdysozoa</taxon>
        <taxon>Nematoda</taxon>
        <taxon>Chromadorea</taxon>
        <taxon>Plectida</taxon>
        <taxon>Plectina</taxon>
        <taxon>Plectoidea</taxon>
        <taxon>Plectidae</taxon>
        <taxon>Plectus</taxon>
    </lineage>
</organism>
<proteinExistence type="predicted"/>
<keyword evidence="1" id="KW-0732">Signal</keyword>
<feature type="signal peptide" evidence="1">
    <location>
        <begin position="1"/>
        <end position="17"/>
    </location>
</feature>
<evidence type="ECO:0000256" key="1">
    <source>
        <dbReference type="SAM" id="SignalP"/>
    </source>
</evidence>
<dbReference type="SMART" id="SM00034">
    <property type="entry name" value="CLECT"/>
    <property type="match status" value="2"/>
</dbReference>
<sequence length="319" mass="35055">MLFSLAILLFVCPTVAATTELQAQCTGYDRLYNGTSCYVVVAPTKTQHSAKLSCNHYLGYSGHLVHIKSAGVQAAVKQAMTNYPNTTIPNIWTGSELINSSAAFPDSNNWGHYYRDGTFVTPTYLPWNAGQPITSVTYKRVMYTKSTDKISNSAESIVYPYVCEYEEALKQPVTDLEQKCVALASSLIPLFVNGVCYALHTIYSNYNDAKKLCNDIGGYDGHLAHIRTMSELWIAEALRAVSYSNYLRVGIEQTNLSSTDPNNGWYLTTPKNQSLPTTFLPWAASNPAAGSRTIGVTAGYPKSFATIANTAAYPFLCQY</sequence>
<feature type="domain" description="C-type lectin" evidence="2">
    <location>
        <begin position="33"/>
        <end position="164"/>
    </location>
</feature>
<dbReference type="InterPro" id="IPR016186">
    <property type="entry name" value="C-type_lectin-like/link_sf"/>
</dbReference>
<evidence type="ECO:0000313" key="3">
    <source>
        <dbReference type="Proteomes" id="UP000887566"/>
    </source>
</evidence>
<evidence type="ECO:0000259" key="2">
    <source>
        <dbReference type="PROSITE" id="PS50041"/>
    </source>
</evidence>
<protein>
    <submittedName>
        <fullName evidence="4">C-type lectin domain-containing protein</fullName>
    </submittedName>
</protein>
<dbReference type="PROSITE" id="PS50041">
    <property type="entry name" value="C_TYPE_LECTIN_2"/>
    <property type="match status" value="1"/>
</dbReference>